<keyword evidence="2" id="KW-1185">Reference proteome</keyword>
<organism evidence="1 2">
    <name type="scientific">Paenibacillus wynnii</name>
    <dbReference type="NCBI Taxonomy" id="268407"/>
    <lineage>
        <taxon>Bacteria</taxon>
        <taxon>Bacillati</taxon>
        <taxon>Bacillota</taxon>
        <taxon>Bacilli</taxon>
        <taxon>Bacillales</taxon>
        <taxon>Paenibacillaceae</taxon>
        <taxon>Paenibacillus</taxon>
    </lineage>
</organism>
<dbReference type="RefSeq" id="WP_036649545.1">
    <property type="nucleotide sequence ID" value="NZ_JQCR01000002.1"/>
</dbReference>
<accession>A0A098M904</accession>
<dbReference type="eggNOG" id="COG0739">
    <property type="taxonomic scope" value="Bacteria"/>
</dbReference>
<proteinExistence type="predicted"/>
<dbReference type="Proteomes" id="UP000029734">
    <property type="component" value="Unassembled WGS sequence"/>
</dbReference>
<dbReference type="AlphaFoldDB" id="A0A098M904"/>
<dbReference type="EMBL" id="JQCR01000002">
    <property type="protein sequence ID" value="KGE19024.1"/>
    <property type="molecule type" value="Genomic_DNA"/>
</dbReference>
<dbReference type="STRING" id="268407.PWYN_06415"/>
<dbReference type="OrthoDB" id="2937855at2"/>
<protein>
    <submittedName>
        <fullName evidence="1">Uncharacterized protein</fullName>
    </submittedName>
</protein>
<reference evidence="1 2" key="1">
    <citation type="submission" date="2014-08" db="EMBL/GenBank/DDBJ databases">
        <authorList>
            <person name="den Bakker H.C."/>
        </authorList>
    </citation>
    <scope>NUCLEOTIDE SEQUENCE [LARGE SCALE GENOMIC DNA]</scope>
    <source>
        <strain evidence="1 2">DSM 18334</strain>
    </source>
</reference>
<name>A0A098M904_9BACL</name>
<comment type="caution">
    <text evidence="1">The sequence shown here is derived from an EMBL/GenBank/DDBJ whole genome shotgun (WGS) entry which is preliminary data.</text>
</comment>
<sequence>MDYIVKLAFVLLIFIYTWFFQVQNQEWDIERGLLKDANNMAVHDAVQEINEIERSQGRLIIEPIIAYETFQDTLQLNLGLDDNLTPKAGSRLHDKVSIVKFVIIDESSGVSFPFLYEDAQYGITKYIQGPSVISVIETKHPVLISRSKTQEAIRVPAIQEYKYDK</sequence>
<gene>
    <name evidence="1" type="ORF">PWYN_06415</name>
</gene>
<evidence type="ECO:0000313" key="2">
    <source>
        <dbReference type="Proteomes" id="UP000029734"/>
    </source>
</evidence>
<reference evidence="1 2" key="2">
    <citation type="submission" date="2014-10" db="EMBL/GenBank/DDBJ databases">
        <title>Comparative genomics of the Paenibacillus odorifer group.</title>
        <authorList>
            <person name="Tsai Y.-C."/>
            <person name="Martin N."/>
            <person name="Korlach J."/>
            <person name="Wiedmann M."/>
        </authorList>
    </citation>
    <scope>NUCLEOTIDE SEQUENCE [LARGE SCALE GENOMIC DNA]</scope>
    <source>
        <strain evidence="1 2">DSM 18334</strain>
    </source>
</reference>
<evidence type="ECO:0000313" key="1">
    <source>
        <dbReference type="EMBL" id="KGE19024.1"/>
    </source>
</evidence>